<accession>A0A1F5KEG5</accession>
<evidence type="ECO:0000259" key="1">
    <source>
        <dbReference type="PROSITE" id="PS51163"/>
    </source>
</evidence>
<dbReference type="AlphaFoldDB" id="A0A1F5KEG5"/>
<reference evidence="2 3" key="1">
    <citation type="journal article" date="2016" name="Nat. Commun.">
        <title>Thousands of microbial genomes shed light on interconnected biogeochemical processes in an aquifer system.</title>
        <authorList>
            <person name="Anantharaman K."/>
            <person name="Brown C.T."/>
            <person name="Hug L.A."/>
            <person name="Sharon I."/>
            <person name="Castelle C.J."/>
            <person name="Probst A.J."/>
            <person name="Thomas B.C."/>
            <person name="Singh A."/>
            <person name="Wilkins M.J."/>
            <person name="Karaoz U."/>
            <person name="Brodie E.L."/>
            <person name="Williams K.H."/>
            <person name="Hubbard S.S."/>
            <person name="Banfield J.F."/>
        </authorList>
    </citation>
    <scope>NUCLEOTIDE SEQUENCE [LARGE SCALE GENOMIC DNA]</scope>
</reference>
<proteinExistence type="predicted"/>
<dbReference type="GO" id="GO:0003725">
    <property type="term" value="F:double-stranded RNA binding"/>
    <property type="evidence" value="ECO:0007669"/>
    <property type="project" value="InterPro"/>
</dbReference>
<evidence type="ECO:0000313" key="2">
    <source>
        <dbReference type="EMBL" id="OGE39336.1"/>
    </source>
</evidence>
<sequence length="285" mass="32305">MDTDFVSSAKVINAHKDNIDEIISHILQNKLVVIPYGKKERRVFALVGLANDGVVDRMKKIKSREASQGVAISGIPDVAPFVAELHKTKALVNCARLLKTTPVKLVHRAFNIGAVGLILIAQDWLPKGATMVNREGEITVLIAGEASKEEYDIFPVLYRKLLTQYYKVMVGTSANLHGEDTYHILQQEEALSKLRNHIDVFVYDNLKIGRFPFFKHFTSTTIIDLTGSKPEVVRWGNIHPNRFKAIFPDLIFEPKKLKAYQGREKLYHVLLKNISSRVQKIFQSR</sequence>
<dbReference type="PROSITE" id="PS51163">
    <property type="entry name" value="YRDC"/>
    <property type="match status" value="1"/>
</dbReference>
<dbReference type="Pfam" id="PF01300">
    <property type="entry name" value="Sua5_yciO_yrdC"/>
    <property type="match status" value="1"/>
</dbReference>
<evidence type="ECO:0000313" key="3">
    <source>
        <dbReference type="Proteomes" id="UP000176527"/>
    </source>
</evidence>
<name>A0A1F5KEG5_9BACT</name>
<dbReference type="Gene3D" id="3.90.870.10">
    <property type="entry name" value="DHBP synthase"/>
    <property type="match status" value="1"/>
</dbReference>
<dbReference type="SUPFAM" id="SSF55821">
    <property type="entry name" value="YrdC/RibB"/>
    <property type="match status" value="1"/>
</dbReference>
<dbReference type="InterPro" id="IPR006070">
    <property type="entry name" value="Sua5-like_dom"/>
</dbReference>
<dbReference type="Proteomes" id="UP000176527">
    <property type="component" value="Unassembled WGS sequence"/>
</dbReference>
<gene>
    <name evidence="2" type="ORF">A3F00_02655</name>
</gene>
<dbReference type="EMBL" id="MFDE01000002">
    <property type="protein sequence ID" value="OGE39336.1"/>
    <property type="molecule type" value="Genomic_DNA"/>
</dbReference>
<protein>
    <recommendedName>
        <fullName evidence="1">YrdC-like domain-containing protein</fullName>
    </recommendedName>
</protein>
<organism evidence="2 3">
    <name type="scientific">Candidatus Daviesbacteria bacterium RIFCSPHIGHO2_12_FULL_37_11</name>
    <dbReference type="NCBI Taxonomy" id="1797777"/>
    <lineage>
        <taxon>Bacteria</taxon>
        <taxon>Candidatus Daviesiibacteriota</taxon>
    </lineage>
</organism>
<feature type="domain" description="YrdC-like" evidence="1">
    <location>
        <begin position="16"/>
        <end position="238"/>
    </location>
</feature>
<dbReference type="InterPro" id="IPR017945">
    <property type="entry name" value="DHBP_synth_RibB-like_a/b_dom"/>
</dbReference>
<comment type="caution">
    <text evidence="2">The sequence shown here is derived from an EMBL/GenBank/DDBJ whole genome shotgun (WGS) entry which is preliminary data.</text>
</comment>